<dbReference type="Proteomes" id="UP001054837">
    <property type="component" value="Unassembled WGS sequence"/>
</dbReference>
<protein>
    <submittedName>
        <fullName evidence="1">Uncharacterized protein</fullName>
    </submittedName>
</protein>
<reference evidence="1 2" key="1">
    <citation type="submission" date="2021-06" db="EMBL/GenBank/DDBJ databases">
        <title>Caerostris darwini draft genome.</title>
        <authorList>
            <person name="Kono N."/>
            <person name="Arakawa K."/>
        </authorList>
    </citation>
    <scope>NUCLEOTIDE SEQUENCE [LARGE SCALE GENOMIC DNA]</scope>
</reference>
<organism evidence="1 2">
    <name type="scientific">Caerostris darwini</name>
    <dbReference type="NCBI Taxonomy" id="1538125"/>
    <lineage>
        <taxon>Eukaryota</taxon>
        <taxon>Metazoa</taxon>
        <taxon>Ecdysozoa</taxon>
        <taxon>Arthropoda</taxon>
        <taxon>Chelicerata</taxon>
        <taxon>Arachnida</taxon>
        <taxon>Araneae</taxon>
        <taxon>Araneomorphae</taxon>
        <taxon>Entelegynae</taxon>
        <taxon>Araneoidea</taxon>
        <taxon>Araneidae</taxon>
        <taxon>Caerostris</taxon>
    </lineage>
</organism>
<dbReference type="AlphaFoldDB" id="A0AAV4MI16"/>
<name>A0AAV4MI16_9ARAC</name>
<comment type="caution">
    <text evidence="1">The sequence shown here is derived from an EMBL/GenBank/DDBJ whole genome shotgun (WGS) entry which is preliminary data.</text>
</comment>
<sequence>MMKNIIANHFWYGQERVLYSVSICEHLCNNEKKLLSATSGTDRNRGPTAFPSVSAYLTMMKNIIVNHFWYGQEQRPYSVLICQRLFNNVEIHYCQPFLVRTETGALQRFPL</sequence>
<evidence type="ECO:0000313" key="2">
    <source>
        <dbReference type="Proteomes" id="UP001054837"/>
    </source>
</evidence>
<keyword evidence="2" id="KW-1185">Reference proteome</keyword>
<accession>A0AAV4MI16</accession>
<dbReference type="EMBL" id="BPLQ01000369">
    <property type="protein sequence ID" value="GIX70439.1"/>
    <property type="molecule type" value="Genomic_DNA"/>
</dbReference>
<gene>
    <name evidence="1" type="ORF">CDAR_477741</name>
</gene>
<evidence type="ECO:0000313" key="1">
    <source>
        <dbReference type="EMBL" id="GIX70439.1"/>
    </source>
</evidence>
<proteinExistence type="predicted"/>